<dbReference type="Gene3D" id="2.60.40.10">
    <property type="entry name" value="Immunoglobulins"/>
    <property type="match status" value="6"/>
</dbReference>
<evidence type="ECO:0000259" key="8">
    <source>
        <dbReference type="Pfam" id="PF22544"/>
    </source>
</evidence>
<evidence type="ECO:0000256" key="1">
    <source>
        <dbReference type="ARBA" id="ARBA00004138"/>
    </source>
</evidence>
<comment type="subcellular location">
    <subcellularLocation>
        <location evidence="1">Cell projection</location>
        <location evidence="1">Cilium</location>
    </subcellularLocation>
    <subcellularLocation>
        <location evidence="2">Cytoplasm</location>
    </subcellularLocation>
</comment>
<dbReference type="InterPro" id="IPR013783">
    <property type="entry name" value="Ig-like_fold"/>
</dbReference>
<feature type="domain" description="Abnormal spindle-like microcephaly-associated protein ASH" evidence="7">
    <location>
        <begin position="126"/>
        <end position="217"/>
    </location>
</feature>
<keyword evidence="4" id="KW-0969">Cilium</keyword>
<dbReference type="AlphaFoldDB" id="B9TAU2"/>
<dbReference type="PANTHER" id="PTHR46127">
    <property type="entry name" value="CILIA- AND FLAGELLA-ASSOCIATED PROTEIN 65"/>
    <property type="match status" value="1"/>
</dbReference>
<proteinExistence type="predicted"/>
<sequence length="608" mass="59180">MGAASGTLTLATNGGTQTVSLGGTGRQAKPAVTPGTLAFGDQRVATTSGAQTLTLSNSGNAATALGQAQVTGPFAVSTTCGATLAGGAGCTYSLTFNPVAMGAATGSVVIPTDAGNQTVSLSGNGLLAVGSATPASVGFGNQGVGTTSAAKVITLSNSGNMALDVTNVTVTGPFLLTNNCGTSVAASANCTASVAFAPTARGAQSGSLVFTTSDGAKAVALSGTGLQAVVGATPATLAFGNQTVGSTSVAQTVTVSNTGNTTSALSTATISGPFAFTTTCAASLAAGASCSYSVTFSPVAMNAATGTLTVPSDVGTNTVSLSRFGQQTSGSLSTGALAFGNQAVSSSSAAQSVKLTNTGNLALAITSVTASGHCTYSVTYTPSTMGADSGTLSIPTGVGAKTVSLGGTGLQTSGSVPVGSLAFGNQAVSTTSSAQSVVLSNTGNTALAVSSVTVSGQYGASHNCPASLAVGATCTVNVTFAPVTLGAQSGTLTIATNGGNQAVSLSGTGLLAVLAASPSSLAFGNQTVGTTSASQTVTLTNSGNTSATLSHRDSHGPVCPGVHDMRYSGFRRRELYVHRQLHARQHGREQRHPVNPDRCRHPQRRVDG</sequence>
<protein>
    <submittedName>
        <fullName evidence="9">Ice nucleation protein, putative</fullName>
    </submittedName>
</protein>
<gene>
    <name evidence="9" type="ORF">RCOM_0058700</name>
</gene>
<keyword evidence="3" id="KW-0963">Cytoplasm</keyword>
<evidence type="ECO:0000313" key="9">
    <source>
        <dbReference type="EMBL" id="EEF27023.1"/>
    </source>
</evidence>
<evidence type="ECO:0000256" key="6">
    <source>
        <dbReference type="SAM" id="MobiDB-lite"/>
    </source>
</evidence>
<keyword evidence="10" id="KW-1185">Reference proteome</keyword>
<evidence type="ECO:0000256" key="3">
    <source>
        <dbReference type="ARBA" id="ARBA00022490"/>
    </source>
</evidence>
<accession>B9TAU2</accession>
<reference evidence="10" key="1">
    <citation type="journal article" date="2010" name="Nat. Biotechnol.">
        <title>Draft genome sequence of the oilseed species Ricinus communis.</title>
        <authorList>
            <person name="Chan A.P."/>
            <person name="Crabtree J."/>
            <person name="Zhao Q."/>
            <person name="Lorenzi H."/>
            <person name="Orvis J."/>
            <person name="Puiu D."/>
            <person name="Melake-Berhan A."/>
            <person name="Jones K.M."/>
            <person name="Redman J."/>
            <person name="Chen G."/>
            <person name="Cahoon E.B."/>
            <person name="Gedil M."/>
            <person name="Stanke M."/>
            <person name="Haas B.J."/>
            <person name="Wortman J.R."/>
            <person name="Fraser-Liggett C.M."/>
            <person name="Ravel J."/>
            <person name="Rabinowicz P.D."/>
        </authorList>
    </citation>
    <scope>NUCLEOTIDE SEQUENCE [LARGE SCALE GENOMIC DNA]</scope>
    <source>
        <strain evidence="10">cv. Hale</strain>
    </source>
</reference>
<dbReference type="InterPro" id="IPR052614">
    <property type="entry name" value="CFAP65"/>
</dbReference>
<dbReference type="InParanoid" id="B9TAU2"/>
<feature type="region of interest" description="Disordered" evidence="6">
    <location>
        <begin position="582"/>
        <end position="608"/>
    </location>
</feature>
<evidence type="ECO:0000313" key="10">
    <source>
        <dbReference type="Proteomes" id="UP000008311"/>
    </source>
</evidence>
<name>B9TAU2_RICCO</name>
<evidence type="ECO:0000259" key="7">
    <source>
        <dbReference type="Pfam" id="PF15780"/>
    </source>
</evidence>
<dbReference type="EMBL" id="EQ975950">
    <property type="protein sequence ID" value="EEF27023.1"/>
    <property type="molecule type" value="Genomic_DNA"/>
</dbReference>
<dbReference type="InterPro" id="IPR053879">
    <property type="entry name" value="HYDIN_VesB_CFA65-like_Ig"/>
</dbReference>
<evidence type="ECO:0000256" key="5">
    <source>
        <dbReference type="ARBA" id="ARBA00023273"/>
    </source>
</evidence>
<dbReference type="NCBIfam" id="NF012200">
    <property type="entry name" value="choice_anch_D"/>
    <property type="match status" value="5"/>
</dbReference>
<dbReference type="InterPro" id="IPR031549">
    <property type="entry name" value="ASH"/>
</dbReference>
<dbReference type="GO" id="GO:0005737">
    <property type="term" value="C:cytoplasm"/>
    <property type="evidence" value="ECO:0007669"/>
    <property type="project" value="UniProtKB-SubCell"/>
</dbReference>
<feature type="compositionally biased region" description="Basic and acidic residues" evidence="6">
    <location>
        <begin position="586"/>
        <end position="608"/>
    </location>
</feature>
<dbReference type="Pfam" id="PF15780">
    <property type="entry name" value="ASH"/>
    <property type="match status" value="2"/>
</dbReference>
<keyword evidence="5" id="KW-0966">Cell projection</keyword>
<feature type="domain" description="Abnormal spindle-like microcephaly-associated protein ASH" evidence="7">
    <location>
        <begin position="233"/>
        <end position="314"/>
    </location>
</feature>
<dbReference type="Pfam" id="PF22544">
    <property type="entry name" value="HYDIN_VesB_CFA65-like_Ig"/>
    <property type="match status" value="1"/>
</dbReference>
<organism evidence="9 10">
    <name type="scientific">Ricinus communis</name>
    <name type="common">Castor bean</name>
    <dbReference type="NCBI Taxonomy" id="3988"/>
    <lineage>
        <taxon>Eukaryota</taxon>
        <taxon>Viridiplantae</taxon>
        <taxon>Streptophyta</taxon>
        <taxon>Embryophyta</taxon>
        <taxon>Tracheophyta</taxon>
        <taxon>Spermatophyta</taxon>
        <taxon>Magnoliopsida</taxon>
        <taxon>eudicotyledons</taxon>
        <taxon>Gunneridae</taxon>
        <taxon>Pentapetalae</taxon>
        <taxon>rosids</taxon>
        <taxon>fabids</taxon>
        <taxon>Malpighiales</taxon>
        <taxon>Euphorbiaceae</taxon>
        <taxon>Acalyphoideae</taxon>
        <taxon>Acalypheae</taxon>
        <taxon>Ricinus</taxon>
    </lineage>
</organism>
<evidence type="ECO:0000256" key="4">
    <source>
        <dbReference type="ARBA" id="ARBA00023069"/>
    </source>
</evidence>
<dbReference type="Proteomes" id="UP000008311">
    <property type="component" value="Unassembled WGS sequence"/>
</dbReference>
<feature type="domain" description="HYDIN/VesB/CFA65-like Ig-like" evidence="8">
    <location>
        <begin position="424"/>
        <end position="503"/>
    </location>
</feature>
<dbReference type="PANTHER" id="PTHR46127:SF1">
    <property type="entry name" value="CILIA- AND FLAGELLA-ASSOCIATED PROTEIN 65"/>
    <property type="match status" value="1"/>
</dbReference>
<evidence type="ECO:0000256" key="2">
    <source>
        <dbReference type="ARBA" id="ARBA00004496"/>
    </source>
</evidence>